<dbReference type="Pfam" id="PF11888">
    <property type="entry name" value="DUF3408"/>
    <property type="match status" value="1"/>
</dbReference>
<name>A0A0G3M801_CHRGL</name>
<evidence type="ECO:0000313" key="1">
    <source>
        <dbReference type="EMBL" id="AKK74725.1"/>
    </source>
</evidence>
<proteinExistence type="predicted"/>
<dbReference type="STRING" id="1324352.OK18_00615"/>
<dbReference type="PATRIC" id="fig|1324352.5.peg.131"/>
<dbReference type="InterPro" id="IPR021823">
    <property type="entry name" value="DUF3408"/>
</dbReference>
<dbReference type="EMBL" id="CP009928">
    <property type="protein sequence ID" value="AKK74725.1"/>
    <property type="molecule type" value="Genomic_DNA"/>
</dbReference>
<gene>
    <name evidence="1" type="ORF">OK18_00615</name>
</gene>
<reference evidence="1 2" key="1">
    <citation type="submission" date="2014-11" db="EMBL/GenBank/DDBJ databases">
        <authorList>
            <person name="Park G.-S."/>
            <person name="Hong S.-J."/>
            <person name="Jung B.K."/>
            <person name="Khan A.R."/>
            <person name="Kwak Y."/>
            <person name="Shin J.-H."/>
        </authorList>
    </citation>
    <scope>NUCLEOTIDE SEQUENCE [LARGE SCALE GENOMIC DNA]</scope>
    <source>
        <strain evidence="1 2">DSM 27622</strain>
    </source>
</reference>
<organism evidence="1 2">
    <name type="scientific">Chryseobacterium gallinarum</name>
    <dbReference type="NCBI Taxonomy" id="1324352"/>
    <lineage>
        <taxon>Bacteria</taxon>
        <taxon>Pseudomonadati</taxon>
        <taxon>Bacteroidota</taxon>
        <taxon>Flavobacteriia</taxon>
        <taxon>Flavobacteriales</taxon>
        <taxon>Weeksellaceae</taxon>
        <taxon>Chryseobacterium group</taxon>
        <taxon>Chryseobacterium</taxon>
    </lineage>
</organism>
<protein>
    <recommendedName>
        <fullName evidence="3">DUF3408 domain-containing protein</fullName>
    </recommendedName>
</protein>
<dbReference type="Proteomes" id="UP000035213">
    <property type="component" value="Chromosome"/>
</dbReference>
<accession>A0A0G3M801</accession>
<evidence type="ECO:0008006" key="3">
    <source>
        <dbReference type="Google" id="ProtNLM"/>
    </source>
</evidence>
<dbReference type="AlphaFoldDB" id="A0A0G3M801"/>
<dbReference type="KEGG" id="cgn:OK18_00615"/>
<evidence type="ECO:0000313" key="2">
    <source>
        <dbReference type="Proteomes" id="UP000035213"/>
    </source>
</evidence>
<sequence length="120" mass="13921">MSASSAMILPSISIASLNPYYKMKKKQSTVEVTVKLQRREAGNIKTYERMFLKKKSMDKRGEKSIYVRQEYHERLSRIAQVIGGDKIPLYALLDNILTHHFDAFSEILIHEFKAKSKPLF</sequence>